<keyword evidence="8" id="KW-0067">ATP-binding</keyword>
<name>A0AAV2PQ31_MEGNR</name>
<evidence type="ECO:0000256" key="3">
    <source>
        <dbReference type="ARBA" id="ARBA00004141"/>
    </source>
</evidence>
<keyword evidence="6" id="KW-0479">Metal-binding</keyword>
<evidence type="ECO:0000256" key="4">
    <source>
        <dbReference type="ARBA" id="ARBA00012201"/>
    </source>
</evidence>
<feature type="non-terminal residue" evidence="17">
    <location>
        <position position="642"/>
    </location>
</feature>
<keyword evidence="12 15" id="KW-0472">Membrane</keyword>
<comment type="similarity">
    <text evidence="14">Belongs to the adenylyl cyclase class-4/guanylyl cyclase family.</text>
</comment>
<sequence length="642" mass="71807">KDYAICAIMCPKRSRVSFPALRNRLKPHFGSPNFGNPPSDRPFCRHSLCFSSMDEARILRAAMAANNPETSFKSKLQKELVSRDGRKDLLSQTSCLSLGFKDPKVEAAYRSHRETFSGAATTAVPLVLVIIATVRLILMPSAGGGPVVLVTAVFALMCMAAVSAARSFPVRVCPGLLTASDKVHSTVWLRITWFTTLIFVAATANTIDMYLCNKPFWVMMPKLSDDINNTDDITMNIIDVINNSNFNFSSNMTEDALGNLTQTAAPWPSSSLLLCPHPAYYTYFTLLILLAASLLAQICYIVKGVMILGIVIIQCLMNLLVMSKAFRQTNDWMPLIRLGHDQVSLSAELCLISLLLILLNRQTEKTSRVLYLWRQEVEEQRERAADIRQRNEALVYNILPPHVAAHFMGMQRKNHEELYSQSYDEIGVLFASMPNFGDFYSEESVNNQGLECLRFLNEVISDFDGLLERTEFHDIIKIKTIGSTYMAASGLNPSRLYKEDDPVESRWAHLALLVDFAFELVRALQSINEQSFNHFVLRMGINHGPITAGVIGARKPHYDIWGNTVNVASRMESTGKAGCIQVTEETTKILQHFGYIFEQRGLIAVKGKGDLMTYYLVGKAASPQQQVNGDLEDKSLDNRLDT</sequence>
<evidence type="ECO:0000256" key="8">
    <source>
        <dbReference type="ARBA" id="ARBA00022840"/>
    </source>
</evidence>
<evidence type="ECO:0000256" key="13">
    <source>
        <dbReference type="ARBA" id="ARBA00023239"/>
    </source>
</evidence>
<accession>A0AAV2PQ31</accession>
<dbReference type="GO" id="GO:0005886">
    <property type="term" value="C:plasma membrane"/>
    <property type="evidence" value="ECO:0007669"/>
    <property type="project" value="TreeGrafter"/>
</dbReference>
<keyword evidence="5 15" id="KW-0812">Transmembrane</keyword>
<evidence type="ECO:0000256" key="7">
    <source>
        <dbReference type="ARBA" id="ARBA00022741"/>
    </source>
</evidence>
<evidence type="ECO:0000313" key="17">
    <source>
        <dbReference type="EMBL" id="CAL4061005.1"/>
    </source>
</evidence>
<gene>
    <name evidence="17" type="ORF">MNOR_LOCUS1755</name>
</gene>
<dbReference type="SMART" id="SM00044">
    <property type="entry name" value="CYCc"/>
    <property type="match status" value="1"/>
</dbReference>
<organism evidence="17 18">
    <name type="scientific">Meganyctiphanes norvegica</name>
    <name type="common">Northern krill</name>
    <name type="synonym">Thysanopoda norvegica</name>
    <dbReference type="NCBI Taxonomy" id="48144"/>
    <lineage>
        <taxon>Eukaryota</taxon>
        <taxon>Metazoa</taxon>
        <taxon>Ecdysozoa</taxon>
        <taxon>Arthropoda</taxon>
        <taxon>Crustacea</taxon>
        <taxon>Multicrustacea</taxon>
        <taxon>Malacostraca</taxon>
        <taxon>Eumalacostraca</taxon>
        <taxon>Eucarida</taxon>
        <taxon>Euphausiacea</taxon>
        <taxon>Euphausiidae</taxon>
        <taxon>Meganyctiphanes</taxon>
    </lineage>
</organism>
<comment type="catalytic activity">
    <reaction evidence="1">
        <text>ATP = 3',5'-cyclic AMP + diphosphate</text>
        <dbReference type="Rhea" id="RHEA:15389"/>
        <dbReference type="ChEBI" id="CHEBI:30616"/>
        <dbReference type="ChEBI" id="CHEBI:33019"/>
        <dbReference type="ChEBI" id="CHEBI:58165"/>
        <dbReference type="EC" id="4.6.1.1"/>
    </reaction>
</comment>
<dbReference type="GO" id="GO:0007189">
    <property type="term" value="P:adenylate cyclase-activating G protein-coupled receptor signaling pathway"/>
    <property type="evidence" value="ECO:0007669"/>
    <property type="project" value="TreeGrafter"/>
</dbReference>
<feature type="non-terminal residue" evidence="17">
    <location>
        <position position="1"/>
    </location>
</feature>
<keyword evidence="9" id="KW-0460">Magnesium</keyword>
<evidence type="ECO:0000256" key="1">
    <source>
        <dbReference type="ARBA" id="ARBA00001593"/>
    </source>
</evidence>
<evidence type="ECO:0000256" key="11">
    <source>
        <dbReference type="ARBA" id="ARBA00022998"/>
    </source>
</evidence>
<dbReference type="PROSITE" id="PS00452">
    <property type="entry name" value="GUANYLATE_CYCLASE_1"/>
    <property type="match status" value="1"/>
</dbReference>
<evidence type="ECO:0000256" key="10">
    <source>
        <dbReference type="ARBA" id="ARBA00022989"/>
    </source>
</evidence>
<comment type="caution">
    <text evidence="17">The sequence shown here is derived from an EMBL/GenBank/DDBJ whole genome shotgun (WGS) entry which is preliminary data.</text>
</comment>
<evidence type="ECO:0000256" key="5">
    <source>
        <dbReference type="ARBA" id="ARBA00022692"/>
    </source>
</evidence>
<dbReference type="GO" id="GO:0046872">
    <property type="term" value="F:metal ion binding"/>
    <property type="evidence" value="ECO:0007669"/>
    <property type="project" value="UniProtKB-KW"/>
</dbReference>
<evidence type="ECO:0000256" key="9">
    <source>
        <dbReference type="ARBA" id="ARBA00022842"/>
    </source>
</evidence>
<comment type="subcellular location">
    <subcellularLocation>
        <location evidence="3">Membrane</location>
        <topology evidence="3">Multi-pass membrane protein</topology>
    </subcellularLocation>
</comment>
<keyword evidence="10 15" id="KW-1133">Transmembrane helix</keyword>
<feature type="transmembrane region" description="Helical" evidence="15">
    <location>
        <begin position="144"/>
        <end position="166"/>
    </location>
</feature>
<dbReference type="GO" id="GO:0004016">
    <property type="term" value="F:adenylate cyclase activity"/>
    <property type="evidence" value="ECO:0007669"/>
    <property type="project" value="UniProtKB-EC"/>
</dbReference>
<dbReference type="Proteomes" id="UP001497623">
    <property type="component" value="Unassembled WGS sequence"/>
</dbReference>
<dbReference type="FunFam" id="3.30.70.1230:FF:000006">
    <property type="entry name" value="Adenylate cyclase"/>
    <property type="match status" value="1"/>
</dbReference>
<evidence type="ECO:0000256" key="15">
    <source>
        <dbReference type="SAM" id="Phobius"/>
    </source>
</evidence>
<dbReference type="GO" id="GO:0005524">
    <property type="term" value="F:ATP binding"/>
    <property type="evidence" value="ECO:0007669"/>
    <property type="project" value="UniProtKB-KW"/>
</dbReference>
<dbReference type="GO" id="GO:0006171">
    <property type="term" value="P:cAMP biosynthetic process"/>
    <property type="evidence" value="ECO:0007669"/>
    <property type="project" value="UniProtKB-KW"/>
</dbReference>
<evidence type="ECO:0000259" key="16">
    <source>
        <dbReference type="PROSITE" id="PS50125"/>
    </source>
</evidence>
<comment type="cofactor">
    <cofactor evidence="2">
        <name>Mg(2+)</name>
        <dbReference type="ChEBI" id="CHEBI:18420"/>
    </cofactor>
</comment>
<proteinExistence type="inferred from homology"/>
<dbReference type="Gene3D" id="3.30.70.1230">
    <property type="entry name" value="Nucleotide cyclase"/>
    <property type="match status" value="1"/>
</dbReference>
<evidence type="ECO:0000256" key="2">
    <source>
        <dbReference type="ARBA" id="ARBA00001946"/>
    </source>
</evidence>
<dbReference type="CDD" id="cd07302">
    <property type="entry name" value="CHD"/>
    <property type="match status" value="1"/>
</dbReference>
<keyword evidence="7" id="KW-0547">Nucleotide-binding</keyword>
<feature type="transmembrane region" description="Helical" evidence="15">
    <location>
        <begin position="187"/>
        <end position="211"/>
    </location>
</feature>
<evidence type="ECO:0000313" key="18">
    <source>
        <dbReference type="Proteomes" id="UP001497623"/>
    </source>
</evidence>
<dbReference type="AlphaFoldDB" id="A0AAV2PQ31"/>
<dbReference type="Pfam" id="PF00211">
    <property type="entry name" value="Guanylate_cyc"/>
    <property type="match status" value="1"/>
</dbReference>
<protein>
    <recommendedName>
        <fullName evidence="4">adenylate cyclase</fullName>
        <ecNumber evidence="4">4.6.1.1</ecNumber>
    </recommendedName>
</protein>
<dbReference type="GO" id="GO:0035556">
    <property type="term" value="P:intracellular signal transduction"/>
    <property type="evidence" value="ECO:0007669"/>
    <property type="project" value="InterPro"/>
</dbReference>
<dbReference type="InterPro" id="IPR029787">
    <property type="entry name" value="Nucleotide_cyclase"/>
</dbReference>
<evidence type="ECO:0000256" key="6">
    <source>
        <dbReference type="ARBA" id="ARBA00022723"/>
    </source>
</evidence>
<feature type="transmembrane region" description="Helical" evidence="15">
    <location>
        <begin position="305"/>
        <end position="323"/>
    </location>
</feature>
<dbReference type="InterPro" id="IPR001054">
    <property type="entry name" value="A/G_cyclase"/>
</dbReference>
<keyword evidence="13 14" id="KW-0456">Lyase</keyword>
<dbReference type="InterPro" id="IPR018297">
    <property type="entry name" value="A/G_cyclase_CS"/>
</dbReference>
<reference evidence="17 18" key="1">
    <citation type="submission" date="2024-05" db="EMBL/GenBank/DDBJ databases">
        <authorList>
            <person name="Wallberg A."/>
        </authorList>
    </citation>
    <scope>NUCLEOTIDE SEQUENCE [LARGE SCALE GENOMIC DNA]</scope>
</reference>
<dbReference type="PANTHER" id="PTHR45627:SF30">
    <property type="entry name" value="ADENYLATE CYCLASE TYPE 3"/>
    <property type="match status" value="1"/>
</dbReference>
<dbReference type="PROSITE" id="PS50125">
    <property type="entry name" value="GUANYLATE_CYCLASE_2"/>
    <property type="match status" value="1"/>
</dbReference>
<keyword evidence="11" id="KW-0115">cAMP biosynthesis</keyword>
<evidence type="ECO:0000256" key="14">
    <source>
        <dbReference type="RuleBase" id="RU000405"/>
    </source>
</evidence>
<feature type="transmembrane region" description="Helical" evidence="15">
    <location>
        <begin position="280"/>
        <end position="298"/>
    </location>
</feature>
<dbReference type="PANTHER" id="PTHR45627">
    <property type="entry name" value="ADENYLATE CYCLASE TYPE 1"/>
    <property type="match status" value="1"/>
</dbReference>
<keyword evidence="18" id="KW-1185">Reference proteome</keyword>
<dbReference type="EMBL" id="CAXKWB010000492">
    <property type="protein sequence ID" value="CAL4061005.1"/>
    <property type="molecule type" value="Genomic_DNA"/>
</dbReference>
<dbReference type="EC" id="4.6.1.1" evidence="4"/>
<evidence type="ECO:0000256" key="12">
    <source>
        <dbReference type="ARBA" id="ARBA00023136"/>
    </source>
</evidence>
<feature type="transmembrane region" description="Helical" evidence="15">
    <location>
        <begin position="119"/>
        <end position="138"/>
    </location>
</feature>
<dbReference type="SUPFAM" id="SSF55073">
    <property type="entry name" value="Nucleotide cyclase"/>
    <property type="match status" value="1"/>
</dbReference>
<feature type="domain" description="Guanylate cyclase" evidence="16">
    <location>
        <begin position="427"/>
        <end position="572"/>
    </location>
</feature>